<evidence type="ECO:0000256" key="1">
    <source>
        <dbReference type="SAM" id="MobiDB-lite"/>
    </source>
</evidence>
<proteinExistence type="predicted"/>
<dbReference type="EMBL" id="MIGC01004461">
    <property type="protein sequence ID" value="PHJ18059.1"/>
    <property type="molecule type" value="Genomic_DNA"/>
</dbReference>
<protein>
    <submittedName>
        <fullName evidence="2">Uncharacterized protein</fullName>
    </submittedName>
</protein>
<dbReference type="VEuPathDB" id="ToxoDB:CSUI_008112"/>
<accession>A0A2C6KLQ9</accession>
<evidence type="ECO:0000313" key="3">
    <source>
        <dbReference type="Proteomes" id="UP000221165"/>
    </source>
</evidence>
<keyword evidence="3" id="KW-1185">Reference proteome</keyword>
<sequence length="246" mass="26901">GNSLLAVAALQPESVEPLSISGLAVCRLQVNRPAVKTCDSYRRRDGRLPRAFPPLRRHRRAESQLSSLGTFSCFRQEGIPLAKTPITPRESALHPNQRPRRQLQEVQLYFFVAGKVSVEQCVQELVGLAAVSVSTSFRLLLNMTRTIRDKEAVSKLEHHAGSKARALDGRSHKSGSGKFNWGHIPDMYTEPVTEKADAQDPMFDSDGGAGRKERDGEPLSREGTNSSVESSEKDPSSSPPVEAAAS</sequence>
<organism evidence="2 3">
    <name type="scientific">Cystoisospora suis</name>
    <dbReference type="NCBI Taxonomy" id="483139"/>
    <lineage>
        <taxon>Eukaryota</taxon>
        <taxon>Sar</taxon>
        <taxon>Alveolata</taxon>
        <taxon>Apicomplexa</taxon>
        <taxon>Conoidasida</taxon>
        <taxon>Coccidia</taxon>
        <taxon>Eucoccidiorida</taxon>
        <taxon>Eimeriorina</taxon>
        <taxon>Sarcocystidae</taxon>
        <taxon>Cystoisospora</taxon>
    </lineage>
</organism>
<comment type="caution">
    <text evidence="2">The sequence shown here is derived from an EMBL/GenBank/DDBJ whole genome shotgun (WGS) entry which is preliminary data.</text>
</comment>
<feature type="compositionally biased region" description="Basic and acidic residues" evidence="1">
    <location>
        <begin position="155"/>
        <end position="171"/>
    </location>
</feature>
<evidence type="ECO:0000313" key="2">
    <source>
        <dbReference type="EMBL" id="PHJ18059.1"/>
    </source>
</evidence>
<reference evidence="2 3" key="1">
    <citation type="journal article" date="2017" name="Int. J. Parasitol.">
        <title>The genome of the protozoan parasite Cystoisospora suis and a reverse vaccinology approach to identify vaccine candidates.</title>
        <authorList>
            <person name="Palmieri N."/>
            <person name="Shrestha A."/>
            <person name="Ruttkowski B."/>
            <person name="Beck T."/>
            <person name="Vogl C."/>
            <person name="Tomley F."/>
            <person name="Blake D.P."/>
            <person name="Joachim A."/>
        </authorList>
    </citation>
    <scope>NUCLEOTIDE SEQUENCE [LARGE SCALE GENOMIC DNA]</scope>
    <source>
        <strain evidence="2 3">Wien I</strain>
    </source>
</reference>
<name>A0A2C6KLQ9_9APIC</name>
<dbReference type="RefSeq" id="XP_067919769.1">
    <property type="nucleotide sequence ID" value="XM_068068251.1"/>
</dbReference>
<gene>
    <name evidence="2" type="ORF">CSUI_008112</name>
</gene>
<feature type="compositionally biased region" description="Basic and acidic residues" evidence="1">
    <location>
        <begin position="209"/>
        <end position="220"/>
    </location>
</feature>
<dbReference type="OrthoDB" id="10466742at2759"/>
<dbReference type="GeneID" id="94431462"/>
<dbReference type="AlphaFoldDB" id="A0A2C6KLQ9"/>
<dbReference type="Proteomes" id="UP000221165">
    <property type="component" value="Unassembled WGS sequence"/>
</dbReference>
<feature type="non-terminal residue" evidence="2">
    <location>
        <position position="1"/>
    </location>
</feature>
<feature type="region of interest" description="Disordered" evidence="1">
    <location>
        <begin position="155"/>
        <end position="246"/>
    </location>
</feature>